<gene>
    <name evidence="2" type="ORF">TTRE_0000970601</name>
</gene>
<evidence type="ECO:0000313" key="3">
    <source>
        <dbReference type="Proteomes" id="UP000030665"/>
    </source>
</evidence>
<name>A0A077ZN79_TRITR</name>
<evidence type="ECO:0000313" key="2">
    <source>
        <dbReference type="EMBL" id="CDW61258.1"/>
    </source>
</evidence>
<protein>
    <submittedName>
        <fullName evidence="2">Mitogen-activated protein kinase kinase kinase 11</fullName>
    </submittedName>
</protein>
<dbReference type="AlphaFoldDB" id="A0A077ZN79"/>
<organism evidence="2 3">
    <name type="scientific">Trichuris trichiura</name>
    <name type="common">Whipworm</name>
    <name type="synonym">Trichocephalus trichiurus</name>
    <dbReference type="NCBI Taxonomy" id="36087"/>
    <lineage>
        <taxon>Eukaryota</taxon>
        <taxon>Metazoa</taxon>
        <taxon>Ecdysozoa</taxon>
        <taxon>Nematoda</taxon>
        <taxon>Enoplea</taxon>
        <taxon>Dorylaimia</taxon>
        <taxon>Trichinellida</taxon>
        <taxon>Trichuridae</taxon>
        <taxon>Trichuris</taxon>
    </lineage>
</organism>
<feature type="region of interest" description="Disordered" evidence="1">
    <location>
        <begin position="66"/>
        <end position="89"/>
    </location>
</feature>
<dbReference type="GO" id="GO:0016301">
    <property type="term" value="F:kinase activity"/>
    <property type="evidence" value="ECO:0007669"/>
    <property type="project" value="UniProtKB-KW"/>
</dbReference>
<dbReference type="Proteomes" id="UP000030665">
    <property type="component" value="Unassembled WGS sequence"/>
</dbReference>
<reference evidence="2" key="1">
    <citation type="submission" date="2014-01" db="EMBL/GenBank/DDBJ databases">
        <authorList>
            <person name="Aslett M."/>
        </authorList>
    </citation>
    <scope>NUCLEOTIDE SEQUENCE</scope>
</reference>
<dbReference type="STRING" id="36087.A0A077ZN79"/>
<proteinExistence type="predicted"/>
<dbReference type="EMBL" id="HG808402">
    <property type="protein sequence ID" value="CDW61258.1"/>
    <property type="molecule type" value="Genomic_DNA"/>
</dbReference>
<keyword evidence="2" id="KW-0808">Transferase</keyword>
<feature type="region of interest" description="Disordered" evidence="1">
    <location>
        <begin position="1"/>
        <end position="35"/>
    </location>
</feature>
<keyword evidence="2" id="KW-0418">Kinase</keyword>
<accession>A0A077ZN79</accession>
<reference evidence="2" key="2">
    <citation type="submission" date="2014-03" db="EMBL/GenBank/DDBJ databases">
        <title>The whipworm genome and dual-species transcriptomics of an intimate host-pathogen interaction.</title>
        <authorList>
            <person name="Foth B.J."/>
            <person name="Tsai I.J."/>
            <person name="Reid A.J."/>
            <person name="Bancroft A.J."/>
            <person name="Nichol S."/>
            <person name="Tracey A."/>
            <person name="Holroyd N."/>
            <person name="Cotton J.A."/>
            <person name="Stanley E.J."/>
            <person name="Zarowiecki M."/>
            <person name="Liu J.Z."/>
            <person name="Huckvale T."/>
            <person name="Cooper P.J."/>
            <person name="Grencis R.K."/>
            <person name="Berriman M."/>
        </authorList>
    </citation>
    <scope>NUCLEOTIDE SEQUENCE [LARGE SCALE GENOMIC DNA]</scope>
</reference>
<evidence type="ECO:0000256" key="1">
    <source>
        <dbReference type="SAM" id="MobiDB-lite"/>
    </source>
</evidence>
<keyword evidence="3" id="KW-1185">Reference proteome</keyword>
<sequence length="169" mass="18721">MSSPVRFVASGGKYSSRSNAHRGRRPHGDDPTVSTTTPSLEQYWACMLSHDCAVTTSALSIPHRSVASLHERSGRSMSTPPSDRRAQRGQPSFVASICKHFFQTPVNNTEFSRRAGFPHFASRTLLFLLYQSKNKSVRFKVVGTAAIASAYSVKQTEKCLRDIADHFSK</sequence>